<dbReference type="InterPro" id="IPR018004">
    <property type="entry name" value="KilA/APSES_HTH"/>
</dbReference>
<evidence type="ECO:0000256" key="5">
    <source>
        <dbReference type="SAM" id="MobiDB-lite"/>
    </source>
</evidence>
<feature type="domain" description="HTH APSES-type" evidence="6">
    <location>
        <begin position="40"/>
        <end position="146"/>
    </location>
</feature>
<dbReference type="InterPro" id="IPR002110">
    <property type="entry name" value="Ankyrin_rpt"/>
</dbReference>
<proteinExistence type="predicted"/>
<dbReference type="InterPro" id="IPR036770">
    <property type="entry name" value="Ankyrin_rpt-contain_sf"/>
</dbReference>
<dbReference type="InterPro" id="IPR036887">
    <property type="entry name" value="HTH_APSES_sf"/>
</dbReference>
<dbReference type="EMBL" id="KV454430">
    <property type="protein sequence ID" value="ODQ80249.1"/>
    <property type="molecule type" value="Genomic_DNA"/>
</dbReference>
<evidence type="ECO:0000259" key="6">
    <source>
        <dbReference type="PROSITE" id="PS51299"/>
    </source>
</evidence>
<evidence type="ECO:0000256" key="2">
    <source>
        <dbReference type="ARBA" id="ARBA00023043"/>
    </source>
</evidence>
<evidence type="ECO:0000256" key="1">
    <source>
        <dbReference type="ARBA" id="ARBA00022737"/>
    </source>
</evidence>
<dbReference type="SMART" id="SM00248">
    <property type="entry name" value="ANK"/>
    <property type="match status" value="2"/>
</dbReference>
<dbReference type="SMART" id="SM01252">
    <property type="entry name" value="KilA-N"/>
    <property type="match status" value="1"/>
</dbReference>
<gene>
    <name evidence="7" type="ORF">BABINDRAFT_7708</name>
</gene>
<organism evidence="7 8">
    <name type="scientific">Babjeviella inositovora NRRL Y-12698</name>
    <dbReference type="NCBI Taxonomy" id="984486"/>
    <lineage>
        <taxon>Eukaryota</taxon>
        <taxon>Fungi</taxon>
        <taxon>Dikarya</taxon>
        <taxon>Ascomycota</taxon>
        <taxon>Saccharomycotina</taxon>
        <taxon>Pichiomycetes</taxon>
        <taxon>Serinales incertae sedis</taxon>
        <taxon>Babjeviella</taxon>
    </lineage>
</organism>
<dbReference type="STRING" id="984486.A0A1E3QRC9"/>
<dbReference type="AlphaFoldDB" id="A0A1E3QRC9"/>
<sequence>MSSMALPSKPKKPEENILNDVNIQKFLIDLRPPQFDVSPVYTATYTGIAVIEMTVNGVSVMRRRNDLHFNATQILKIANVDKPLRTKILETRIHTGVHEKIQGGYGKYQGTWIPYERAVALAQQLGVYDAIKPLLMYNVASSEARLTMTKEQANVDMKASMRSVTNSSAGLNSFTIHRDAPEPATRNFSSITDDDEAPSPTKKPKHASGSFRKSFAASPQYDAAFVAHTHDTALPNPNSPFTLEPVSALLPEFEASREYITAIFLSDQPGQLDGNVNWDVPIDDLGHTALHWAATLARLELVKELVERGANRLRGNADGESALVRAVLVTNNSDQSSFPELLDWLYPCITLLDHHGRTILHHIALTAGIKGRSSALRHYLECLLEWVVRRGLYLKEGQLSLGRFMNEVVNVQDKNGDTCLNIAARIGNKAIVQQLLDVGADPSVANKAGLKPADFGISIKHSEDSGAATAVAAIGVAALYSTSQSSSKLFELMQAMLGRLHEDFQAEVGEKQAKLQDLHAQLRERTQQLSHHRTMFEELSSSERELMELRQKIGNLDLAIEKEDARFKEQTGDQYDQFQSFEGDFDADEPFRIDGVYQQVEEALREDADVEDVTVDVTGIELPDLELLHARIRAYKKNEALLEGLALELTSKSADLELKFRHVVSLCTGVEEERVDALLEGLVAAVESDPDDVDLGRVKGFLKKVET</sequence>
<dbReference type="GO" id="GO:0033309">
    <property type="term" value="C:SBF transcription complex"/>
    <property type="evidence" value="ECO:0007669"/>
    <property type="project" value="TreeGrafter"/>
</dbReference>
<dbReference type="Gene3D" id="3.10.260.10">
    <property type="entry name" value="Transcription regulator HTH, APSES-type DNA-binding domain"/>
    <property type="match status" value="1"/>
</dbReference>
<evidence type="ECO:0000313" key="7">
    <source>
        <dbReference type="EMBL" id="ODQ80249.1"/>
    </source>
</evidence>
<dbReference type="PROSITE" id="PS50088">
    <property type="entry name" value="ANK_REPEAT"/>
    <property type="match status" value="2"/>
</dbReference>
<dbReference type="SUPFAM" id="SSF48403">
    <property type="entry name" value="Ankyrin repeat"/>
    <property type="match status" value="1"/>
</dbReference>
<keyword evidence="4" id="KW-0175">Coiled coil</keyword>
<reference evidence="8" key="1">
    <citation type="submission" date="2016-05" db="EMBL/GenBank/DDBJ databases">
        <title>Comparative genomics of biotechnologically important yeasts.</title>
        <authorList>
            <consortium name="DOE Joint Genome Institute"/>
            <person name="Riley R."/>
            <person name="Haridas S."/>
            <person name="Wolfe K.H."/>
            <person name="Lopes M.R."/>
            <person name="Hittinger C.T."/>
            <person name="Goker M."/>
            <person name="Salamov A."/>
            <person name="Wisecaver J."/>
            <person name="Long T.M."/>
            <person name="Aerts A.L."/>
            <person name="Barry K."/>
            <person name="Choi C."/>
            <person name="Clum A."/>
            <person name="Coughlan A.Y."/>
            <person name="Deshpande S."/>
            <person name="Douglass A.P."/>
            <person name="Hanson S.J."/>
            <person name="Klenk H.-P."/>
            <person name="Labutti K."/>
            <person name="Lapidus A."/>
            <person name="Lindquist E."/>
            <person name="Lipzen A."/>
            <person name="Meier-Kolthoff J.P."/>
            <person name="Ohm R.A."/>
            <person name="Otillar R.P."/>
            <person name="Pangilinan J."/>
            <person name="Peng Y."/>
            <person name="Rokas A."/>
            <person name="Rosa C.A."/>
            <person name="Scheuner C."/>
            <person name="Sibirny A.A."/>
            <person name="Slot J.C."/>
            <person name="Stielow J.B."/>
            <person name="Sun H."/>
            <person name="Kurtzman C.P."/>
            <person name="Blackwell M."/>
            <person name="Grigoriev I.V."/>
            <person name="Jeffries T.W."/>
        </authorList>
    </citation>
    <scope>NUCLEOTIDE SEQUENCE [LARGE SCALE GENOMIC DNA]</scope>
    <source>
        <strain evidence="8">NRRL Y-12698</strain>
    </source>
</reference>
<evidence type="ECO:0000256" key="3">
    <source>
        <dbReference type="PROSITE-ProRule" id="PRU00023"/>
    </source>
</evidence>
<dbReference type="GO" id="GO:0030907">
    <property type="term" value="C:MBF transcription complex"/>
    <property type="evidence" value="ECO:0007669"/>
    <property type="project" value="TreeGrafter"/>
</dbReference>
<dbReference type="GO" id="GO:0003677">
    <property type="term" value="F:DNA binding"/>
    <property type="evidence" value="ECO:0007669"/>
    <property type="project" value="InterPro"/>
</dbReference>
<accession>A0A1E3QRC9</accession>
<evidence type="ECO:0000256" key="4">
    <source>
        <dbReference type="SAM" id="Coils"/>
    </source>
</evidence>
<dbReference type="InterPro" id="IPR051642">
    <property type="entry name" value="SWI6-like"/>
</dbReference>
<feature type="region of interest" description="Disordered" evidence="5">
    <location>
        <begin position="172"/>
        <end position="211"/>
    </location>
</feature>
<feature type="coiled-coil region" evidence="4">
    <location>
        <begin position="501"/>
        <end position="566"/>
    </location>
</feature>
<dbReference type="Proteomes" id="UP000094336">
    <property type="component" value="Unassembled WGS sequence"/>
</dbReference>
<dbReference type="PROSITE" id="PS51299">
    <property type="entry name" value="HTH_APSES"/>
    <property type="match status" value="1"/>
</dbReference>
<dbReference type="RefSeq" id="XP_018985577.1">
    <property type="nucleotide sequence ID" value="XM_019132664.1"/>
</dbReference>
<evidence type="ECO:0000313" key="8">
    <source>
        <dbReference type="Proteomes" id="UP000094336"/>
    </source>
</evidence>
<dbReference type="GO" id="GO:0001228">
    <property type="term" value="F:DNA-binding transcription activator activity, RNA polymerase II-specific"/>
    <property type="evidence" value="ECO:0007669"/>
    <property type="project" value="UniProtKB-ARBA"/>
</dbReference>
<dbReference type="Gene3D" id="1.25.40.20">
    <property type="entry name" value="Ankyrin repeat-containing domain"/>
    <property type="match status" value="1"/>
</dbReference>
<dbReference type="SUPFAM" id="SSF54616">
    <property type="entry name" value="DNA-binding domain of Mlu1-box binding protein MBP1"/>
    <property type="match status" value="1"/>
</dbReference>
<name>A0A1E3QRC9_9ASCO</name>
<dbReference type="GO" id="GO:0003713">
    <property type="term" value="F:transcription coactivator activity"/>
    <property type="evidence" value="ECO:0007669"/>
    <property type="project" value="TreeGrafter"/>
</dbReference>
<keyword evidence="1" id="KW-0677">Repeat</keyword>
<dbReference type="PANTHER" id="PTHR43828">
    <property type="entry name" value="ASPARAGINASE"/>
    <property type="match status" value="1"/>
</dbReference>
<dbReference type="Pfam" id="PF00023">
    <property type="entry name" value="Ank"/>
    <property type="match status" value="2"/>
</dbReference>
<keyword evidence="8" id="KW-1185">Reference proteome</keyword>
<dbReference type="GeneID" id="30150517"/>
<dbReference type="PROSITE" id="PS50297">
    <property type="entry name" value="ANK_REP_REGION"/>
    <property type="match status" value="2"/>
</dbReference>
<feature type="repeat" description="ANK" evidence="3">
    <location>
        <begin position="415"/>
        <end position="447"/>
    </location>
</feature>
<protein>
    <recommendedName>
        <fullName evidence="6">HTH APSES-type domain-containing protein</fullName>
    </recommendedName>
</protein>
<dbReference type="InterPro" id="IPR003163">
    <property type="entry name" value="Tscrpt_reg_HTH_APSES-type"/>
</dbReference>
<keyword evidence="2 3" id="KW-0040">ANK repeat</keyword>
<feature type="repeat" description="ANK" evidence="3">
    <location>
        <begin position="285"/>
        <end position="311"/>
    </location>
</feature>
<dbReference type="Pfam" id="PF04383">
    <property type="entry name" value="KilA-N"/>
    <property type="match status" value="1"/>
</dbReference>
<dbReference type="OrthoDB" id="6718656at2759"/>
<dbReference type="PANTHER" id="PTHR43828:SF3">
    <property type="entry name" value="CHROMO DOMAIN-CONTAINING PROTEIN"/>
    <property type="match status" value="1"/>
</dbReference>